<gene>
    <name evidence="1" type="ORF">TK11N_16600</name>
    <name evidence="2" type="ORF">TK2N_16340</name>
</gene>
<dbReference type="AlphaFoldDB" id="A0AAN4UCA7"/>
<reference evidence="2" key="1">
    <citation type="submission" date="2019-08" db="EMBL/GenBank/DDBJ databases">
        <authorList>
            <person name="Ishikawa M."/>
            <person name="Suzuki T."/>
            <person name="Matsutani M."/>
        </authorList>
    </citation>
    <scope>NUCLEOTIDE SEQUENCE</scope>
    <source>
        <strain evidence="2">7C1</strain>
        <strain evidence="1">8C4</strain>
    </source>
</reference>
<accession>A0AAN4UCA7</accession>
<reference evidence="2" key="2">
    <citation type="journal article" date="2020" name="Int. Dairy J.">
        <title>Lactic acid bacterial diversity in Brie cheese focusing on salt concentration and pH of isolation medium and characterisation of halophilic and alkaliphilic lactic acid bacterial isolates.</title>
        <authorList>
            <person name="Unno R."/>
            <person name="Matsutani M."/>
            <person name="Suzuki T."/>
            <person name="Kodama K."/>
            <person name="Matsushita H."/>
            <person name="Yamasato K."/>
            <person name="Koizumi Y."/>
            <person name="Ishikawa M."/>
        </authorList>
    </citation>
    <scope>NUCLEOTIDE SEQUENCE</scope>
    <source>
        <strain evidence="2">7C1</strain>
        <strain evidence="1">8C4</strain>
    </source>
</reference>
<dbReference type="EMBL" id="BKBQ01000025">
    <property type="protein sequence ID" value="GEQ54790.1"/>
    <property type="molecule type" value="Genomic_DNA"/>
</dbReference>
<dbReference type="RefSeq" id="WP_202584132.1">
    <property type="nucleotide sequence ID" value="NZ_BKBO01000026.1"/>
</dbReference>
<protein>
    <submittedName>
        <fullName evidence="2">Uncharacterized protein</fullName>
    </submittedName>
</protein>
<name>A0AAN4UCA7_9ENTE</name>
<dbReference type="Proteomes" id="UP000886597">
    <property type="component" value="Unassembled WGS sequence"/>
</dbReference>
<dbReference type="Proteomes" id="UP000886607">
    <property type="component" value="Unassembled WGS sequence"/>
</dbReference>
<keyword evidence="4" id="KW-1185">Reference proteome</keyword>
<evidence type="ECO:0000313" key="2">
    <source>
        <dbReference type="EMBL" id="GEQ54790.1"/>
    </source>
</evidence>
<dbReference type="EMBL" id="BKBO01000026">
    <property type="protein sequence ID" value="GEQ49808.1"/>
    <property type="molecule type" value="Genomic_DNA"/>
</dbReference>
<sequence length="170" mass="20221">MKWHSTTEYPFALAGEDEDRELRKAAYKYFINHMGFDKWAYYEPVKDLSKLLHGDRGYNAGRTPNNPAVSYYPWLDHGRYFRDTHRDNTVLITQPYPYDNSLVTTKGLNMEDLTTLKMYSKAFSFYWPETTEIHLITTKEAAKRYEIIINQIHQDLFRAFCREAVNQLEE</sequence>
<comment type="caution">
    <text evidence="2">The sequence shown here is derived from an EMBL/GenBank/DDBJ whole genome shotgun (WGS) entry which is preliminary data.</text>
</comment>
<organism evidence="2 3">
    <name type="scientific">Tetragenococcus koreensis</name>
    <dbReference type="NCBI Taxonomy" id="290335"/>
    <lineage>
        <taxon>Bacteria</taxon>
        <taxon>Bacillati</taxon>
        <taxon>Bacillota</taxon>
        <taxon>Bacilli</taxon>
        <taxon>Lactobacillales</taxon>
        <taxon>Enterococcaceae</taxon>
        <taxon>Tetragenococcus</taxon>
    </lineage>
</organism>
<evidence type="ECO:0000313" key="4">
    <source>
        <dbReference type="Proteomes" id="UP000886607"/>
    </source>
</evidence>
<evidence type="ECO:0000313" key="3">
    <source>
        <dbReference type="Proteomes" id="UP000886597"/>
    </source>
</evidence>
<proteinExistence type="predicted"/>
<evidence type="ECO:0000313" key="1">
    <source>
        <dbReference type="EMBL" id="GEQ49808.1"/>
    </source>
</evidence>